<evidence type="ECO:0000259" key="3">
    <source>
        <dbReference type="Pfam" id="PF01301"/>
    </source>
</evidence>
<dbReference type="STRING" id="983506.L8WRS5"/>
<dbReference type="Proteomes" id="UP000011668">
    <property type="component" value="Unassembled WGS sequence"/>
</dbReference>
<sequence>MHRGEPLPAIIISQAPGVLGSYGPDGARTDGGRTEWSTSPRDEEDGVPTLRVRRFSPTAMKLWSSVLGAGALFSLQAAADIHERQANSDQSSNYIPSPGSSGFYVGNSTAAVTFDQHSILLDGKRIMVFFHPWRQPSIPLWRDILEKMKAGGYNAVSIYLHWGITEGKRGTLNFEGHRSVTKFLDVAKQVGILVIVRPGPYVSLSNYCSPMRLKFGPLGISTPRRRVAVFRDGPPTWPIGHVPMVPILPLPGLPGSARCPSTLPPTSIPMVPSSPCRVKMNFCRMESSQRLVLSYSCSIQFLDAGQLPYTYGHTDYMRQIIATMRKNGITKIPITYNDFWPSGRYASGAAKVDLYGWDAYPLGFDCTNPSV</sequence>
<evidence type="ECO:0000313" key="5">
    <source>
        <dbReference type="Proteomes" id="UP000011668"/>
    </source>
</evidence>
<dbReference type="InterPro" id="IPR031330">
    <property type="entry name" value="Gly_Hdrlase_35_cat"/>
</dbReference>
<proteinExistence type="inferred from homology"/>
<dbReference type="Pfam" id="PF01301">
    <property type="entry name" value="Glyco_hydro_35"/>
    <property type="match status" value="1"/>
</dbReference>
<comment type="caution">
    <text evidence="4">The sequence shown here is derived from an EMBL/GenBank/DDBJ whole genome shotgun (WGS) entry which is preliminary data.</text>
</comment>
<accession>L8WRS5</accession>
<dbReference type="SUPFAM" id="SSF51445">
    <property type="entry name" value="(Trans)glycosidases"/>
    <property type="match status" value="1"/>
</dbReference>
<feature type="domain" description="Glycoside hydrolase 35 catalytic" evidence="3">
    <location>
        <begin position="118"/>
        <end position="203"/>
    </location>
</feature>
<dbReference type="GO" id="GO:0004553">
    <property type="term" value="F:hydrolase activity, hydrolyzing O-glycosyl compounds"/>
    <property type="evidence" value="ECO:0007669"/>
    <property type="project" value="InterPro"/>
</dbReference>
<comment type="similarity">
    <text evidence="1">Belongs to the glycosyl hydrolase 35 family.</text>
</comment>
<evidence type="ECO:0000256" key="2">
    <source>
        <dbReference type="SAM" id="MobiDB-lite"/>
    </source>
</evidence>
<dbReference type="InterPro" id="IPR017853">
    <property type="entry name" value="GH"/>
</dbReference>
<dbReference type="EMBL" id="AFRT01001748">
    <property type="protein sequence ID" value="ELU39497.1"/>
    <property type="molecule type" value="Genomic_DNA"/>
</dbReference>
<dbReference type="AlphaFoldDB" id="L8WRS5"/>
<dbReference type="PANTHER" id="PTHR23421">
    <property type="entry name" value="BETA-GALACTOSIDASE RELATED"/>
    <property type="match status" value="1"/>
</dbReference>
<dbReference type="HOGENOM" id="CLU_746349_0_0_1"/>
<name>L8WRS5_THACA</name>
<gene>
    <name evidence="4" type="ORF">AG1IA_06474</name>
</gene>
<dbReference type="OrthoDB" id="3193774at2759"/>
<keyword evidence="4" id="KW-0378">Hydrolase</keyword>
<reference evidence="4 5" key="1">
    <citation type="journal article" date="2013" name="Nat. Commun.">
        <title>The evolution and pathogenic mechanisms of the rice sheath blight pathogen.</title>
        <authorList>
            <person name="Zheng A."/>
            <person name="Lin R."/>
            <person name="Xu L."/>
            <person name="Qin P."/>
            <person name="Tang C."/>
            <person name="Ai P."/>
            <person name="Zhang D."/>
            <person name="Liu Y."/>
            <person name="Sun Z."/>
            <person name="Feng H."/>
            <person name="Wang Y."/>
            <person name="Chen Y."/>
            <person name="Liang X."/>
            <person name="Fu R."/>
            <person name="Li Q."/>
            <person name="Zhang J."/>
            <person name="Yu X."/>
            <person name="Xie Z."/>
            <person name="Ding L."/>
            <person name="Guan P."/>
            <person name="Tang J."/>
            <person name="Liang Y."/>
            <person name="Wang S."/>
            <person name="Deng Q."/>
            <person name="Li S."/>
            <person name="Zhu J."/>
            <person name="Wang L."/>
            <person name="Liu H."/>
            <person name="Li P."/>
        </authorList>
    </citation>
    <scope>NUCLEOTIDE SEQUENCE [LARGE SCALE GENOMIC DNA]</scope>
    <source>
        <strain evidence="5">AG-1 IA</strain>
    </source>
</reference>
<dbReference type="InterPro" id="IPR001944">
    <property type="entry name" value="Glycoside_Hdrlase_35"/>
</dbReference>
<organism evidence="4 5">
    <name type="scientific">Thanatephorus cucumeris (strain AG1-IA)</name>
    <name type="common">Rice sheath blight fungus</name>
    <name type="synonym">Rhizoctonia solani</name>
    <dbReference type="NCBI Taxonomy" id="983506"/>
    <lineage>
        <taxon>Eukaryota</taxon>
        <taxon>Fungi</taxon>
        <taxon>Dikarya</taxon>
        <taxon>Basidiomycota</taxon>
        <taxon>Agaricomycotina</taxon>
        <taxon>Agaricomycetes</taxon>
        <taxon>Cantharellales</taxon>
        <taxon>Ceratobasidiaceae</taxon>
        <taxon>Rhizoctonia</taxon>
        <taxon>Rhizoctonia solani AG-1</taxon>
    </lineage>
</organism>
<dbReference type="GO" id="GO:0005975">
    <property type="term" value="P:carbohydrate metabolic process"/>
    <property type="evidence" value="ECO:0007669"/>
    <property type="project" value="InterPro"/>
</dbReference>
<evidence type="ECO:0000256" key="1">
    <source>
        <dbReference type="ARBA" id="ARBA00009809"/>
    </source>
</evidence>
<feature type="region of interest" description="Disordered" evidence="2">
    <location>
        <begin position="18"/>
        <end position="45"/>
    </location>
</feature>
<evidence type="ECO:0000313" key="4">
    <source>
        <dbReference type="EMBL" id="ELU39497.1"/>
    </source>
</evidence>
<protein>
    <submittedName>
        <fullName evidence="4">Glycosyl hydrolases family 35 domain-containing protein</fullName>
    </submittedName>
</protein>
<keyword evidence="5" id="KW-1185">Reference proteome</keyword>
<dbReference type="Gene3D" id="3.20.20.80">
    <property type="entry name" value="Glycosidases"/>
    <property type="match status" value="2"/>
</dbReference>